<dbReference type="AlphaFoldDB" id="A0A6J2XYG7"/>
<dbReference type="Proteomes" id="UP000504635">
    <property type="component" value="Unplaced"/>
</dbReference>
<dbReference type="GeneID" id="115882524"/>
<gene>
    <name evidence="4" type="primary">LOC115882524</name>
</gene>
<dbReference type="PANTHER" id="PTHR16294:SF4">
    <property type="entry name" value="DYSBINDIN DOMAIN-CONTAINING PROTEIN 1"/>
    <property type="match status" value="1"/>
</dbReference>
<evidence type="ECO:0000256" key="1">
    <source>
        <dbReference type="ARBA" id="ARBA00008686"/>
    </source>
</evidence>
<name>A0A6J2XYG7_SITOR</name>
<dbReference type="CTD" id="40052"/>
<evidence type="ECO:0000313" key="4">
    <source>
        <dbReference type="RefSeq" id="XP_030756502.1"/>
    </source>
</evidence>
<sequence>MLTSIKDKILNVTKNVGLFVSDEKEQKSGEKSNFNAGSSILQHFQNSWCELHDLNEQNTKRANEVADDIEKISGKISSSRENISLINHVLTNSGITSSISQCLDQVKQLYFTCETIEHKLFELEELIEYRVCENEKQGHLIALESFKVRKNEQLAIFKESLEEGYQNKVREYELRTKDMLEMRQKVFHEAFKTDLEIYKSQGTIPKVDLNKQQNGAILEEIQLDFDQIELEKFFEDNTDQKTT</sequence>
<proteinExistence type="inferred from homology"/>
<dbReference type="PANTHER" id="PTHR16294">
    <property type="entry name" value="DYSTROBREVIN BINDING PROTEIN 1 DYSBINDIN"/>
    <property type="match status" value="1"/>
</dbReference>
<dbReference type="KEGG" id="soy:115882524"/>
<keyword evidence="3" id="KW-1185">Reference proteome</keyword>
<protein>
    <recommendedName>
        <fullName evidence="2">Dysbindin domain-containing protein 1</fullName>
    </recommendedName>
</protein>
<dbReference type="FunCoup" id="A0A6J2XYG7">
    <property type="interactions" value="28"/>
</dbReference>
<comment type="similarity">
    <text evidence="1">Belongs to the dysbindin family.</text>
</comment>
<evidence type="ECO:0000313" key="3">
    <source>
        <dbReference type="Proteomes" id="UP000504635"/>
    </source>
</evidence>
<dbReference type="OrthoDB" id="2445127at2759"/>
<accession>A0A6J2XYG7</accession>
<reference evidence="4" key="1">
    <citation type="submission" date="2025-08" db="UniProtKB">
        <authorList>
            <consortium name="RefSeq"/>
        </authorList>
    </citation>
    <scope>IDENTIFICATION</scope>
    <source>
        <tissue evidence="4">Gonads</tissue>
    </source>
</reference>
<dbReference type="GO" id="GO:0005737">
    <property type="term" value="C:cytoplasm"/>
    <property type="evidence" value="ECO:0007669"/>
    <property type="project" value="InterPro"/>
</dbReference>
<evidence type="ECO:0000256" key="2">
    <source>
        <dbReference type="ARBA" id="ARBA00040078"/>
    </source>
</evidence>
<dbReference type="InterPro" id="IPR007531">
    <property type="entry name" value="Dysbindin"/>
</dbReference>
<organism evidence="3 4">
    <name type="scientific">Sitophilus oryzae</name>
    <name type="common">Rice weevil</name>
    <name type="synonym">Curculio oryzae</name>
    <dbReference type="NCBI Taxonomy" id="7048"/>
    <lineage>
        <taxon>Eukaryota</taxon>
        <taxon>Metazoa</taxon>
        <taxon>Ecdysozoa</taxon>
        <taxon>Arthropoda</taxon>
        <taxon>Hexapoda</taxon>
        <taxon>Insecta</taxon>
        <taxon>Pterygota</taxon>
        <taxon>Neoptera</taxon>
        <taxon>Endopterygota</taxon>
        <taxon>Coleoptera</taxon>
        <taxon>Polyphaga</taxon>
        <taxon>Cucujiformia</taxon>
        <taxon>Curculionidae</taxon>
        <taxon>Dryophthorinae</taxon>
        <taxon>Sitophilus</taxon>
    </lineage>
</organism>
<dbReference type="InParanoid" id="A0A6J2XYG7"/>
<dbReference type="RefSeq" id="XP_030756502.1">
    <property type="nucleotide sequence ID" value="XM_030900642.1"/>
</dbReference>